<gene>
    <name evidence="2" type="ORF">CLV25_11951</name>
</gene>
<dbReference type="AlphaFoldDB" id="A0A4R2E2D6"/>
<dbReference type="EMBL" id="SLWB01000019">
    <property type="protein sequence ID" value="TCN62218.1"/>
    <property type="molecule type" value="Genomic_DNA"/>
</dbReference>
<dbReference type="InterPro" id="IPR041633">
    <property type="entry name" value="Polbeta"/>
</dbReference>
<dbReference type="CDD" id="cd05403">
    <property type="entry name" value="NT_KNTase_like"/>
    <property type="match status" value="1"/>
</dbReference>
<keyword evidence="3" id="KW-1185">Reference proteome</keyword>
<name>A0A4R2E2D6_9BACT</name>
<evidence type="ECO:0000313" key="2">
    <source>
        <dbReference type="EMBL" id="TCN62218.1"/>
    </source>
</evidence>
<dbReference type="InterPro" id="IPR043519">
    <property type="entry name" value="NT_sf"/>
</dbReference>
<comment type="caution">
    <text evidence="2">The sequence shown here is derived from an EMBL/GenBank/DDBJ whole genome shotgun (WGS) entry which is preliminary data.</text>
</comment>
<protein>
    <submittedName>
        <fullName evidence="2">Nucleotidyltransferase-like protein</fullName>
    </submittedName>
</protein>
<dbReference type="SUPFAM" id="SSF81301">
    <property type="entry name" value="Nucleotidyltransferase"/>
    <property type="match status" value="1"/>
</dbReference>
<accession>A0A4R2E2D6</accession>
<feature type="domain" description="Polymerase beta nucleotidyltransferase" evidence="1">
    <location>
        <begin position="21"/>
        <end position="108"/>
    </location>
</feature>
<dbReference type="Proteomes" id="UP000294830">
    <property type="component" value="Unassembled WGS sequence"/>
</dbReference>
<reference evidence="2 3" key="1">
    <citation type="submission" date="2019-03" db="EMBL/GenBank/DDBJ databases">
        <title>Genomic Encyclopedia of Archaeal and Bacterial Type Strains, Phase II (KMG-II): from individual species to whole genera.</title>
        <authorList>
            <person name="Goeker M."/>
        </authorList>
    </citation>
    <scope>NUCLEOTIDE SEQUENCE [LARGE SCALE GENOMIC DNA]</scope>
    <source>
        <strain evidence="2 3">RL-C</strain>
    </source>
</reference>
<sequence>MQKEYSALSVGLRLSDLELMAEVFSSFSEVEKCVLFGSRAKGTYRNGSDVDVALFGGNISHTIARDISFVLNEESPLPYHFDIVVYNQITNADLKEHIDRVGVVIYARQ</sequence>
<keyword evidence="2" id="KW-0808">Transferase</keyword>
<dbReference type="Gene3D" id="3.30.460.10">
    <property type="entry name" value="Beta Polymerase, domain 2"/>
    <property type="match status" value="1"/>
</dbReference>
<organism evidence="2 3">
    <name type="scientific">Acetobacteroides hydrogenigenes</name>
    <dbReference type="NCBI Taxonomy" id="979970"/>
    <lineage>
        <taxon>Bacteria</taxon>
        <taxon>Pseudomonadati</taxon>
        <taxon>Bacteroidota</taxon>
        <taxon>Bacteroidia</taxon>
        <taxon>Bacteroidales</taxon>
        <taxon>Rikenellaceae</taxon>
        <taxon>Acetobacteroides</taxon>
    </lineage>
</organism>
<proteinExistence type="predicted"/>
<evidence type="ECO:0000259" key="1">
    <source>
        <dbReference type="Pfam" id="PF18765"/>
    </source>
</evidence>
<dbReference type="Pfam" id="PF18765">
    <property type="entry name" value="Polbeta"/>
    <property type="match status" value="1"/>
</dbReference>
<dbReference type="GO" id="GO:0016740">
    <property type="term" value="F:transferase activity"/>
    <property type="evidence" value="ECO:0007669"/>
    <property type="project" value="UniProtKB-KW"/>
</dbReference>
<evidence type="ECO:0000313" key="3">
    <source>
        <dbReference type="Proteomes" id="UP000294830"/>
    </source>
</evidence>